<comment type="subcellular location">
    <subcellularLocation>
        <location evidence="1 7">Membrane</location>
        <topology evidence="1 7">Single-pass type I membrane protein</topology>
    </subcellularLocation>
</comment>
<gene>
    <name evidence="11" type="primary">ERP1</name>
    <name evidence="11" type="ORF">MVES_003203</name>
</gene>
<keyword evidence="4 9" id="KW-0732">Signal</keyword>
<feature type="signal peptide" evidence="9">
    <location>
        <begin position="1"/>
        <end position="20"/>
    </location>
</feature>
<evidence type="ECO:0000256" key="8">
    <source>
        <dbReference type="SAM" id="Phobius"/>
    </source>
</evidence>
<keyword evidence="5 8" id="KW-1133">Transmembrane helix</keyword>
<accession>A0A2N1J8P4</accession>
<evidence type="ECO:0000313" key="12">
    <source>
        <dbReference type="Proteomes" id="UP000232875"/>
    </source>
</evidence>
<evidence type="ECO:0000256" key="4">
    <source>
        <dbReference type="ARBA" id="ARBA00022729"/>
    </source>
</evidence>
<dbReference type="AlphaFoldDB" id="A0A2N1J8P4"/>
<dbReference type="InterPro" id="IPR009038">
    <property type="entry name" value="GOLD_dom"/>
</dbReference>
<dbReference type="Pfam" id="PF01105">
    <property type="entry name" value="EMP24_GP25L"/>
    <property type="match status" value="1"/>
</dbReference>
<dbReference type="GeneID" id="80903143"/>
<evidence type="ECO:0000259" key="10">
    <source>
        <dbReference type="PROSITE" id="PS50866"/>
    </source>
</evidence>
<evidence type="ECO:0000313" key="11">
    <source>
        <dbReference type="EMBL" id="PKI82927.1"/>
    </source>
</evidence>
<dbReference type="InterPro" id="IPR015720">
    <property type="entry name" value="Emp24-like"/>
</dbReference>
<evidence type="ECO:0000256" key="5">
    <source>
        <dbReference type="ARBA" id="ARBA00022989"/>
    </source>
</evidence>
<dbReference type="RefSeq" id="XP_056064421.1">
    <property type="nucleotide sequence ID" value="XM_056208446.1"/>
</dbReference>
<dbReference type="PROSITE" id="PS50866">
    <property type="entry name" value="GOLD"/>
    <property type="match status" value="1"/>
</dbReference>
<feature type="transmembrane region" description="Helical" evidence="8">
    <location>
        <begin position="187"/>
        <end position="209"/>
    </location>
</feature>
<feature type="chain" id="PRO_5014677573" evidence="9">
    <location>
        <begin position="21"/>
        <end position="219"/>
    </location>
</feature>
<name>A0A2N1J8P4_9BASI</name>
<dbReference type="PANTHER" id="PTHR22811">
    <property type="entry name" value="TRANSMEMBRANE EMP24 DOMAIN-CONTAINING PROTEIN"/>
    <property type="match status" value="1"/>
</dbReference>
<organism evidence="11 12">
    <name type="scientific">Malassezia vespertilionis</name>
    <dbReference type="NCBI Taxonomy" id="2020962"/>
    <lineage>
        <taxon>Eukaryota</taxon>
        <taxon>Fungi</taxon>
        <taxon>Dikarya</taxon>
        <taxon>Basidiomycota</taxon>
        <taxon>Ustilaginomycotina</taxon>
        <taxon>Malasseziomycetes</taxon>
        <taxon>Malasseziales</taxon>
        <taxon>Malasseziaceae</taxon>
        <taxon>Malassezia</taxon>
    </lineage>
</organism>
<keyword evidence="6 8" id="KW-0472">Membrane</keyword>
<sequence length="219" mass="25480">MRVLWVWFVALCMLTRGAACLYMYFEAGEVKCFYEQLPLDTIVVGHYFTEEWDDAHNQYDIPTELGIGIVVRHTPTNHILVSAHGKPAGKFALTTHEAGMHEICLQTEYHGARLKNGHFPELRMHIDIVIGDAHRSTSAQDKVHSDDLLSRARALNAKMRDLHKEQQYQREREMSFRDLSEATNTRAAWFMVFQFLVLVIACIWQLLNLRTFFEDKKLR</sequence>
<dbReference type="OrthoDB" id="3427at2759"/>
<reference evidence="11 12" key="1">
    <citation type="submission" date="2017-10" db="EMBL/GenBank/DDBJ databases">
        <title>A novel species of cold-tolerant Malassezia isolated from bats.</title>
        <authorList>
            <person name="Lorch J.M."/>
            <person name="Palmer J.M."/>
            <person name="Vanderwolf K.J."/>
            <person name="Schmidt K.Z."/>
            <person name="Verant M.L."/>
            <person name="Weller T.J."/>
            <person name="Blehert D.S."/>
        </authorList>
    </citation>
    <scope>NUCLEOTIDE SEQUENCE [LARGE SCALE GENOMIC DNA]</scope>
    <source>
        <strain evidence="11 12">NWHC:44797-103</strain>
    </source>
</reference>
<protein>
    <submittedName>
        <fullName evidence="11">Erp1p</fullName>
    </submittedName>
</protein>
<keyword evidence="3 7" id="KW-0812">Transmembrane</keyword>
<evidence type="ECO:0000256" key="2">
    <source>
        <dbReference type="ARBA" id="ARBA00007104"/>
    </source>
</evidence>
<evidence type="ECO:0000256" key="6">
    <source>
        <dbReference type="ARBA" id="ARBA00023136"/>
    </source>
</evidence>
<evidence type="ECO:0000256" key="3">
    <source>
        <dbReference type="ARBA" id="ARBA00022692"/>
    </source>
</evidence>
<dbReference type="SMART" id="SM01190">
    <property type="entry name" value="EMP24_GP25L"/>
    <property type="match status" value="1"/>
</dbReference>
<dbReference type="Proteomes" id="UP000232875">
    <property type="component" value="Unassembled WGS sequence"/>
</dbReference>
<feature type="domain" description="GOLD" evidence="10">
    <location>
        <begin position="30"/>
        <end position="128"/>
    </location>
</feature>
<dbReference type="EMBL" id="KZ454993">
    <property type="protein sequence ID" value="PKI82927.1"/>
    <property type="molecule type" value="Genomic_DNA"/>
</dbReference>
<dbReference type="STRING" id="2020962.A0A2N1J8P4"/>
<evidence type="ECO:0000256" key="9">
    <source>
        <dbReference type="SAM" id="SignalP"/>
    </source>
</evidence>
<comment type="similarity">
    <text evidence="2 7">Belongs to the EMP24/GP25L family.</text>
</comment>
<proteinExistence type="inferred from homology"/>
<dbReference type="GO" id="GO:0016020">
    <property type="term" value="C:membrane"/>
    <property type="evidence" value="ECO:0007669"/>
    <property type="project" value="UniProtKB-SubCell"/>
</dbReference>
<evidence type="ECO:0000256" key="7">
    <source>
        <dbReference type="RuleBase" id="RU003827"/>
    </source>
</evidence>
<evidence type="ECO:0000256" key="1">
    <source>
        <dbReference type="ARBA" id="ARBA00004479"/>
    </source>
</evidence>
<keyword evidence="12" id="KW-1185">Reference proteome</keyword>